<feature type="repeat" description="WD" evidence="3">
    <location>
        <begin position="1072"/>
        <end position="1113"/>
    </location>
</feature>
<dbReference type="SMART" id="SM00320">
    <property type="entry name" value="WD40"/>
    <property type="match status" value="14"/>
</dbReference>
<dbReference type="InterPro" id="IPR043504">
    <property type="entry name" value="Peptidase_S1_PA_chymotrypsin"/>
</dbReference>
<dbReference type="Pfam" id="PF13365">
    <property type="entry name" value="Trypsin_2"/>
    <property type="match status" value="1"/>
</dbReference>
<keyword evidence="7" id="KW-1185">Reference proteome</keyword>
<feature type="compositionally biased region" description="Gly residues" evidence="4">
    <location>
        <begin position="12"/>
        <end position="29"/>
    </location>
</feature>
<evidence type="ECO:0000256" key="1">
    <source>
        <dbReference type="ARBA" id="ARBA00022574"/>
    </source>
</evidence>
<feature type="repeat" description="WD" evidence="3">
    <location>
        <begin position="1311"/>
        <end position="1352"/>
    </location>
</feature>
<dbReference type="SUPFAM" id="SSF50978">
    <property type="entry name" value="WD40 repeat-like"/>
    <property type="match status" value="2"/>
</dbReference>
<feature type="repeat" description="WD" evidence="3">
    <location>
        <begin position="1226"/>
        <end position="1252"/>
    </location>
</feature>
<proteinExistence type="predicted"/>
<organism evidence="6 7">
    <name type="scientific">Streptomyces anulatus</name>
    <name type="common">Streptomyces chrysomallus</name>
    <dbReference type="NCBI Taxonomy" id="1892"/>
    <lineage>
        <taxon>Bacteria</taxon>
        <taxon>Bacillati</taxon>
        <taxon>Actinomycetota</taxon>
        <taxon>Actinomycetes</taxon>
        <taxon>Kitasatosporales</taxon>
        <taxon>Streptomycetaceae</taxon>
        <taxon>Streptomyces</taxon>
    </lineage>
</organism>
<dbReference type="PANTHER" id="PTHR22847">
    <property type="entry name" value="WD40 REPEAT PROTEIN"/>
    <property type="match status" value="1"/>
</dbReference>
<dbReference type="Gene3D" id="3.40.50.300">
    <property type="entry name" value="P-loop containing nucleotide triphosphate hydrolases"/>
    <property type="match status" value="1"/>
</dbReference>
<feature type="repeat" description="WD" evidence="3">
    <location>
        <begin position="1027"/>
        <end position="1068"/>
    </location>
</feature>
<gene>
    <name evidence="6" type="ORF">OG367_05900</name>
</gene>
<dbReference type="Gene3D" id="2.40.10.10">
    <property type="entry name" value="Trypsin-like serine proteases"/>
    <property type="match status" value="2"/>
</dbReference>
<dbReference type="InterPro" id="IPR009003">
    <property type="entry name" value="Peptidase_S1_PA"/>
</dbReference>
<dbReference type="InterPro" id="IPR020472">
    <property type="entry name" value="WD40_PAC1"/>
</dbReference>
<evidence type="ECO:0000256" key="3">
    <source>
        <dbReference type="PROSITE-ProRule" id="PRU00221"/>
    </source>
</evidence>
<dbReference type="InterPro" id="IPR049052">
    <property type="entry name" value="nSTAND1"/>
</dbReference>
<dbReference type="RefSeq" id="WP_329355017.1">
    <property type="nucleotide sequence ID" value="NZ_CP109490.1"/>
</dbReference>
<feature type="repeat" description="WD" evidence="3">
    <location>
        <begin position="930"/>
        <end position="974"/>
    </location>
</feature>
<dbReference type="SUPFAM" id="SSF50960">
    <property type="entry name" value="TolB, C-terminal domain"/>
    <property type="match status" value="1"/>
</dbReference>
<feature type="repeat" description="WD" evidence="3">
    <location>
        <begin position="978"/>
        <end position="1003"/>
    </location>
</feature>
<feature type="domain" description="Novel STAND NTPase 1" evidence="5">
    <location>
        <begin position="236"/>
        <end position="647"/>
    </location>
</feature>
<dbReference type="InterPro" id="IPR036322">
    <property type="entry name" value="WD40_repeat_dom_sf"/>
</dbReference>
<evidence type="ECO:0000313" key="7">
    <source>
        <dbReference type="Proteomes" id="UP001431926"/>
    </source>
</evidence>
<evidence type="ECO:0000313" key="6">
    <source>
        <dbReference type="EMBL" id="WUX35790.1"/>
    </source>
</evidence>
<dbReference type="Gene3D" id="2.130.10.10">
    <property type="entry name" value="YVTN repeat-like/Quinoprotein amine dehydrogenase"/>
    <property type="match status" value="4"/>
</dbReference>
<protein>
    <submittedName>
        <fullName evidence="6">Trypsin-like peptidase domain-containing protein</fullName>
    </submittedName>
</protein>
<keyword evidence="2" id="KW-0677">Repeat</keyword>
<dbReference type="PROSITE" id="PS00678">
    <property type="entry name" value="WD_REPEATS_1"/>
    <property type="match status" value="4"/>
</dbReference>
<feature type="repeat" description="WD" evidence="3">
    <location>
        <begin position="1266"/>
        <end position="1301"/>
    </location>
</feature>
<dbReference type="InterPro" id="IPR027417">
    <property type="entry name" value="P-loop_NTPase"/>
</dbReference>
<evidence type="ECO:0000256" key="4">
    <source>
        <dbReference type="SAM" id="MobiDB-lite"/>
    </source>
</evidence>
<feature type="repeat" description="WD" evidence="3">
    <location>
        <begin position="1168"/>
        <end position="1201"/>
    </location>
</feature>
<sequence length="1479" mass="154994">MNGTDGFPLGHPGSGTTGTGGDRKGIGGMRGSVPGSVVQVLTAGGAVAGAGFLVGEGVVVTCAHVVRAAGRGPGDRVEVAFPHLPGAPRVWGGVTAGQWRTPEAEDVAVVELESVPAGAGALALGSGAGSRGHRVSSYGFPAQAPPGGHFGYGTAGDLLPDSNGTGALVQLSGANDLTTGFSGGPVVDEVTGLVIGMVTSITSPDAHLKGLGIAYCTPAEVLREVRPDLAEHQVCPYRGLEPFTAEHAGWFHGREAAVESVLEALGGQRRLLLLLGPSGAGKSSLVQAGVLPALADGAVPGSDRWLPLLTRPGQDLLTELEQAGLPGTVTDGLLPAVERRLAGEPDRDRLVLVVDQFEELLAQPAPTPDTGVPDGRLAAAEQLLALIESQADVSVILIMRDDFYPRLAALAPGLLEAAAPAPLNVPATLSVQELRAIITRPVASVGMSMEEGLAERIITDILATDPARRAPVTLLPPLELALSQLWDRRENGRLTHRAYQRIGEVTGSLATWCNTAVGQLSTTHRPTAQRILTALVRPADEAHAIPATRQQATLTHLRALATDPTAPGPAPDSAFEHVLAALTRHRIITTRTVTQPGHTVGEPAAELIHDALIRDWGALRDWVAQDHRFQVWLHRVAEQQKHHAGSGHPGDLLDGTALTEGGDWARERSLPQEIATYYTTSAQHQQNKLRRTRRINTALACMLALALIATGIAFWQRQTALTAQDGAVTAQHEAQSRQLAAQSDFLIGANPDLASLLAVQAHRTNPTNEARASLYAAAALPLRARLASNLFKVSTVAYSPNGKILAVAGPEGLVASESQGAVQLWNVGSDGSAELRSEFTSSAHSVASVTFSPDGRILATGSNEDRAVRLWDVTPDGSPELSATLPSKSKEGVQSVAFSSDGNMLAAAIDGTVHVWKMTPGGPSEPKIAHTDNTSMVNSVAFSPNGEILATGSSSGIDKAVRLWDVTTEGTLELKSTLDGYDESVNSVAFSPDGEFLATGSSDENRGETVRLWDISPGGAREPRNTFTGKAGSVQSVAFSPDGNTLATGSSPGLLRLWDVSSDGTLDLRTTFTGHNDTVRSVMFSPHGETLATGSSDATVRLWDARSGGLSEPRATLTGHTQQLSSVAVSPDGMTFATSSRDKTVRLWDMTSEGLPKLRATFAGPKDQLGLANPVESMAFSPNGTLFVTGSDDGSVRLWDMPPNGPPKPRATLAGPTEPLDWMDPVDSLTFSPNGRLFAAGSDDGSVRLWDMPPNGPPKPRATLAGGGRIDKMLSVAFSPDGRTLATGSGEGAVRLWDVASDGAPKLRHTLTVDSTAMSSVAFSPDGKTLAIAGSDGTVRLWDMTSDGPSASRTTSTDDKRTVVSVAFSPNGRTLATGSANGTVRLWDMSPEGISKPRATLVGEDSAVKTPVVFSPDGKTLAVRNSEKDVNLWNINLPDAAEAHRHICRAVQRNFTDEERSIYLQGQSIDPVCPDAPER</sequence>
<accession>A0ABZ1ZBG1</accession>
<dbReference type="InterPro" id="IPR019775">
    <property type="entry name" value="WD40_repeat_CS"/>
</dbReference>
<dbReference type="CDD" id="cd00200">
    <property type="entry name" value="WD40"/>
    <property type="match status" value="2"/>
</dbReference>
<feature type="repeat" description="WD" evidence="3">
    <location>
        <begin position="1356"/>
        <end position="1390"/>
    </location>
</feature>
<feature type="repeat" description="WD" evidence="3">
    <location>
        <begin position="839"/>
        <end position="873"/>
    </location>
</feature>
<dbReference type="Pfam" id="PF20703">
    <property type="entry name" value="nSTAND1"/>
    <property type="match status" value="1"/>
</dbReference>
<name>A0ABZ1ZBG1_STRAQ</name>
<reference evidence="6" key="1">
    <citation type="submission" date="2022-10" db="EMBL/GenBank/DDBJ databases">
        <title>The complete genomes of actinobacterial strains from the NBC collection.</title>
        <authorList>
            <person name="Joergensen T.S."/>
            <person name="Alvarez Arevalo M."/>
            <person name="Sterndorff E.B."/>
            <person name="Faurdal D."/>
            <person name="Vuksanovic O."/>
            <person name="Mourched A.-S."/>
            <person name="Charusanti P."/>
            <person name="Shaw S."/>
            <person name="Blin K."/>
            <person name="Weber T."/>
        </authorList>
    </citation>
    <scope>NUCLEOTIDE SEQUENCE</scope>
    <source>
        <strain evidence="6">NBC_01436</strain>
    </source>
</reference>
<feature type="repeat" description="WD" evidence="3">
    <location>
        <begin position="1117"/>
        <end position="1152"/>
    </location>
</feature>
<dbReference type="EMBL" id="CP109491">
    <property type="protein sequence ID" value="WUX35790.1"/>
    <property type="molecule type" value="Genomic_DNA"/>
</dbReference>
<dbReference type="PRINTS" id="PR00320">
    <property type="entry name" value="GPROTEINBRPT"/>
</dbReference>
<dbReference type="Proteomes" id="UP001431926">
    <property type="component" value="Chromosome"/>
</dbReference>
<feature type="region of interest" description="Disordered" evidence="4">
    <location>
        <begin position="1"/>
        <end position="29"/>
    </location>
</feature>
<dbReference type="InterPro" id="IPR015943">
    <property type="entry name" value="WD40/YVTN_repeat-like_dom_sf"/>
</dbReference>
<dbReference type="SUPFAM" id="SSF50494">
    <property type="entry name" value="Trypsin-like serine proteases"/>
    <property type="match status" value="1"/>
</dbReference>
<dbReference type="PROSITE" id="PS50082">
    <property type="entry name" value="WD_REPEATS_2"/>
    <property type="match status" value="11"/>
</dbReference>
<dbReference type="Pfam" id="PF00400">
    <property type="entry name" value="WD40"/>
    <property type="match status" value="12"/>
</dbReference>
<dbReference type="InterPro" id="IPR001680">
    <property type="entry name" value="WD40_rpt"/>
</dbReference>
<evidence type="ECO:0000256" key="2">
    <source>
        <dbReference type="ARBA" id="ARBA00022737"/>
    </source>
</evidence>
<keyword evidence="1 3" id="KW-0853">WD repeat</keyword>
<evidence type="ECO:0000259" key="5">
    <source>
        <dbReference type="Pfam" id="PF20703"/>
    </source>
</evidence>
<dbReference type="PROSITE" id="PS50294">
    <property type="entry name" value="WD_REPEATS_REGION"/>
    <property type="match status" value="9"/>
</dbReference>
<dbReference type="PANTHER" id="PTHR22847:SF637">
    <property type="entry name" value="WD REPEAT DOMAIN 5B"/>
    <property type="match status" value="1"/>
</dbReference>
<dbReference type="SUPFAM" id="SSF52540">
    <property type="entry name" value="P-loop containing nucleoside triphosphate hydrolases"/>
    <property type="match status" value="1"/>
</dbReference>